<keyword evidence="7 13" id="KW-1133">Transmembrane helix</keyword>
<organism evidence="16 17">
    <name type="scientific">Candidatus Doudnabacteria bacterium RIFCSPHIGHO2_01_FULL_46_14</name>
    <dbReference type="NCBI Taxonomy" id="1817824"/>
    <lineage>
        <taxon>Bacteria</taxon>
        <taxon>Candidatus Doudnaibacteriota</taxon>
    </lineage>
</organism>
<evidence type="ECO:0000256" key="4">
    <source>
        <dbReference type="ARBA" id="ARBA00022547"/>
    </source>
</evidence>
<evidence type="ECO:0000256" key="8">
    <source>
        <dbReference type="ARBA" id="ARBA00023065"/>
    </source>
</evidence>
<keyword evidence="8 13" id="KW-0406">Ion transport</keyword>
<comment type="function">
    <text evidence="11 13">F(1)F(0) ATP synthase produces ATP from ADP in the presence of a proton or sodium gradient. F-type ATPases consist of two structural domains, F(1) containing the extramembraneous catalytic core and F(0) containing the membrane proton channel, linked together by a central stalk and a peripheral stalk. During catalysis, ATP synthesis in the catalytic domain of F(1) is coupled via a rotary mechanism of the central stalk subunits to proton translocation.</text>
</comment>
<dbReference type="GO" id="GO:0012505">
    <property type="term" value="C:endomembrane system"/>
    <property type="evidence" value="ECO:0007669"/>
    <property type="project" value="UniProtKB-SubCell"/>
</dbReference>
<dbReference type="InterPro" id="IPR050059">
    <property type="entry name" value="ATP_synthase_B_chain"/>
</dbReference>
<evidence type="ECO:0000256" key="5">
    <source>
        <dbReference type="ARBA" id="ARBA00022692"/>
    </source>
</evidence>
<evidence type="ECO:0000256" key="10">
    <source>
        <dbReference type="ARBA" id="ARBA00023310"/>
    </source>
</evidence>
<dbReference type="Proteomes" id="UP000176864">
    <property type="component" value="Unassembled WGS sequence"/>
</dbReference>
<comment type="caution">
    <text evidence="16">The sequence shown here is derived from an EMBL/GenBank/DDBJ whole genome shotgun (WGS) entry which is preliminary data.</text>
</comment>
<evidence type="ECO:0000313" key="17">
    <source>
        <dbReference type="Proteomes" id="UP000176864"/>
    </source>
</evidence>
<gene>
    <name evidence="13" type="primary">atpF</name>
    <name evidence="16" type="ORF">A2751_05075</name>
</gene>
<keyword evidence="9 13" id="KW-0472">Membrane</keyword>
<dbReference type="GO" id="GO:0046961">
    <property type="term" value="F:proton-transporting ATPase activity, rotational mechanism"/>
    <property type="evidence" value="ECO:0007669"/>
    <property type="project" value="TreeGrafter"/>
</dbReference>
<dbReference type="InterPro" id="IPR005864">
    <property type="entry name" value="ATP_synth_F0_bsu_bac"/>
</dbReference>
<dbReference type="GO" id="GO:0045259">
    <property type="term" value="C:proton-transporting ATP synthase complex"/>
    <property type="evidence" value="ECO:0007669"/>
    <property type="project" value="UniProtKB-KW"/>
</dbReference>
<comment type="subcellular location">
    <subcellularLocation>
        <location evidence="13">Cell membrane</location>
        <topology evidence="13">Single-pass membrane protein</topology>
    </subcellularLocation>
    <subcellularLocation>
        <location evidence="12">Endomembrane system</location>
        <topology evidence="12">Single-pass membrane protein</topology>
    </subcellularLocation>
</comment>
<name>A0A1F5NNR9_9BACT</name>
<keyword evidence="3 13" id="KW-1003">Cell membrane</keyword>
<keyword evidence="4 13" id="KW-0138">CF(0)</keyword>
<dbReference type="Pfam" id="PF00430">
    <property type="entry name" value="ATP-synt_B"/>
    <property type="match status" value="1"/>
</dbReference>
<dbReference type="EMBL" id="MFEK01000006">
    <property type="protein sequence ID" value="OGE79331.1"/>
    <property type="molecule type" value="Genomic_DNA"/>
</dbReference>
<reference evidence="16 17" key="1">
    <citation type="journal article" date="2016" name="Nat. Commun.">
        <title>Thousands of microbial genomes shed light on interconnected biogeochemical processes in an aquifer system.</title>
        <authorList>
            <person name="Anantharaman K."/>
            <person name="Brown C.T."/>
            <person name="Hug L.A."/>
            <person name="Sharon I."/>
            <person name="Castelle C.J."/>
            <person name="Probst A.J."/>
            <person name="Thomas B.C."/>
            <person name="Singh A."/>
            <person name="Wilkins M.J."/>
            <person name="Karaoz U."/>
            <person name="Brodie E.L."/>
            <person name="Williams K.H."/>
            <person name="Hubbard S.S."/>
            <person name="Banfield J.F."/>
        </authorList>
    </citation>
    <scope>NUCLEOTIDE SEQUENCE [LARGE SCALE GENOMIC DNA]</scope>
</reference>
<comment type="subunit">
    <text evidence="13">F-type ATPases have 2 components, F(1) - the catalytic core - and F(0) - the membrane proton channel. F(1) has five subunits: alpha(3), beta(3), gamma(1), delta(1), epsilon(1). F(0) has three main subunits: a(1), b(2) and c(10-14). The alpha and beta chains form an alternating ring which encloses part of the gamma chain. F(1) is attached to F(0) by a central stalk formed by the gamma and epsilon chains, while a peripheral stalk is formed by the delta and b chains.</text>
</comment>
<dbReference type="HAMAP" id="MF_01398">
    <property type="entry name" value="ATP_synth_b_bprime"/>
    <property type="match status" value="1"/>
</dbReference>
<keyword evidence="5 13" id="KW-0812">Transmembrane</keyword>
<keyword evidence="15" id="KW-0175">Coiled coil</keyword>
<dbReference type="GO" id="GO:0005886">
    <property type="term" value="C:plasma membrane"/>
    <property type="evidence" value="ECO:0007669"/>
    <property type="project" value="UniProtKB-SubCell"/>
</dbReference>
<evidence type="ECO:0000256" key="15">
    <source>
        <dbReference type="SAM" id="Coils"/>
    </source>
</evidence>
<proteinExistence type="inferred from homology"/>
<comment type="function">
    <text evidence="13">Component of the F(0) channel, it forms part of the peripheral stalk, linking F(1) to F(0).</text>
</comment>
<dbReference type="NCBIfam" id="TIGR01144">
    <property type="entry name" value="ATP_synt_b"/>
    <property type="match status" value="1"/>
</dbReference>
<evidence type="ECO:0000256" key="1">
    <source>
        <dbReference type="ARBA" id="ARBA00005513"/>
    </source>
</evidence>
<comment type="similarity">
    <text evidence="1 13 14">Belongs to the ATPase B chain family.</text>
</comment>
<accession>A0A1F5NNR9</accession>
<evidence type="ECO:0000256" key="7">
    <source>
        <dbReference type="ARBA" id="ARBA00022989"/>
    </source>
</evidence>
<keyword evidence="10 13" id="KW-0066">ATP synthesis</keyword>
<evidence type="ECO:0000256" key="14">
    <source>
        <dbReference type="RuleBase" id="RU003848"/>
    </source>
</evidence>
<evidence type="ECO:0000256" key="2">
    <source>
        <dbReference type="ARBA" id="ARBA00022448"/>
    </source>
</evidence>
<evidence type="ECO:0000256" key="11">
    <source>
        <dbReference type="ARBA" id="ARBA00025198"/>
    </source>
</evidence>
<dbReference type="STRING" id="1817824.A2751_05075"/>
<feature type="transmembrane region" description="Helical" evidence="13">
    <location>
        <begin position="38"/>
        <end position="57"/>
    </location>
</feature>
<protein>
    <recommendedName>
        <fullName evidence="13">ATP synthase subunit b</fullName>
    </recommendedName>
    <alternativeName>
        <fullName evidence="13">ATP synthase F(0) sector subunit b</fullName>
    </alternativeName>
    <alternativeName>
        <fullName evidence="13">ATPase subunit I</fullName>
    </alternativeName>
    <alternativeName>
        <fullName evidence="13">F-type ATPase subunit b</fullName>
        <shortName evidence="13">F-ATPase subunit b</shortName>
    </alternativeName>
</protein>
<dbReference type="GO" id="GO:0046933">
    <property type="term" value="F:proton-transporting ATP synthase activity, rotational mechanism"/>
    <property type="evidence" value="ECO:0007669"/>
    <property type="project" value="UniProtKB-UniRule"/>
</dbReference>
<evidence type="ECO:0000256" key="6">
    <source>
        <dbReference type="ARBA" id="ARBA00022781"/>
    </source>
</evidence>
<feature type="coiled-coil region" evidence="15">
    <location>
        <begin position="71"/>
        <end position="98"/>
    </location>
</feature>
<evidence type="ECO:0000256" key="3">
    <source>
        <dbReference type="ARBA" id="ARBA00022475"/>
    </source>
</evidence>
<dbReference type="AlphaFoldDB" id="A0A1F5NNR9"/>
<sequence length="188" mass="21131">MDILNFIILATEQAVEHAPEVVESGSVVGTLGLNAKLFIAQLINFSVILFILWRWVWKPLGGAMESRRKKIEESVAKAANIEKQAQEAQTTRELKLREAAVEAEAILQRNLDAGEKMKMEIVSTANNEAKKILAKAKQTIEAEKQHMLSEIKIEVADLVVMTTEKILRVKLDEKNDKKIVEEILKSVK</sequence>
<evidence type="ECO:0000256" key="9">
    <source>
        <dbReference type="ARBA" id="ARBA00023136"/>
    </source>
</evidence>
<dbReference type="InterPro" id="IPR002146">
    <property type="entry name" value="ATP_synth_b/b'su_bac/chlpt"/>
</dbReference>
<evidence type="ECO:0000313" key="16">
    <source>
        <dbReference type="EMBL" id="OGE79331.1"/>
    </source>
</evidence>
<dbReference type="PANTHER" id="PTHR33445">
    <property type="entry name" value="ATP SYNTHASE SUBUNIT B', CHLOROPLASTIC"/>
    <property type="match status" value="1"/>
</dbReference>
<evidence type="ECO:0000256" key="13">
    <source>
        <dbReference type="HAMAP-Rule" id="MF_01398"/>
    </source>
</evidence>
<dbReference type="CDD" id="cd06503">
    <property type="entry name" value="ATP-synt_Fo_b"/>
    <property type="match status" value="1"/>
</dbReference>
<dbReference type="PANTHER" id="PTHR33445:SF1">
    <property type="entry name" value="ATP SYNTHASE SUBUNIT B"/>
    <property type="match status" value="1"/>
</dbReference>
<keyword evidence="6 13" id="KW-0375">Hydrogen ion transport</keyword>
<evidence type="ECO:0000256" key="12">
    <source>
        <dbReference type="ARBA" id="ARBA00037847"/>
    </source>
</evidence>
<keyword evidence="2 13" id="KW-0813">Transport</keyword>